<dbReference type="EMBL" id="BGPR01000471">
    <property type="protein sequence ID" value="GBM21995.1"/>
    <property type="molecule type" value="Genomic_DNA"/>
</dbReference>
<reference evidence="1 2" key="1">
    <citation type="journal article" date="2019" name="Sci. Rep.">
        <title>Orb-weaving spider Araneus ventricosus genome elucidates the spidroin gene catalogue.</title>
        <authorList>
            <person name="Kono N."/>
            <person name="Nakamura H."/>
            <person name="Ohtoshi R."/>
            <person name="Moran D.A.P."/>
            <person name="Shinohara A."/>
            <person name="Yoshida Y."/>
            <person name="Fujiwara M."/>
            <person name="Mori M."/>
            <person name="Tomita M."/>
            <person name="Arakawa K."/>
        </authorList>
    </citation>
    <scope>NUCLEOTIDE SEQUENCE [LARGE SCALE GENOMIC DNA]</scope>
</reference>
<name>A0A4Y2E298_ARAVE</name>
<dbReference type="Proteomes" id="UP000499080">
    <property type="component" value="Unassembled WGS sequence"/>
</dbReference>
<proteinExistence type="predicted"/>
<evidence type="ECO:0000313" key="2">
    <source>
        <dbReference type="Proteomes" id="UP000499080"/>
    </source>
</evidence>
<sequence>MMKVCEKRRWNPILRNQKIACSVFALLDIHSPCLPLLSWIRFHWGTKSTWMTSLRISKRSLASLMDTIMACSCPLPVIVSDSYERVGPWLVMAVRTPASALELSQ</sequence>
<keyword evidence="2" id="KW-1185">Reference proteome</keyword>
<accession>A0A4Y2E298</accession>
<evidence type="ECO:0000313" key="1">
    <source>
        <dbReference type="EMBL" id="GBM21995.1"/>
    </source>
</evidence>
<comment type="caution">
    <text evidence="1">The sequence shown here is derived from an EMBL/GenBank/DDBJ whole genome shotgun (WGS) entry which is preliminary data.</text>
</comment>
<protein>
    <submittedName>
        <fullName evidence="1">Uncharacterized protein</fullName>
    </submittedName>
</protein>
<organism evidence="1 2">
    <name type="scientific">Araneus ventricosus</name>
    <name type="common">Orbweaver spider</name>
    <name type="synonym">Epeira ventricosa</name>
    <dbReference type="NCBI Taxonomy" id="182803"/>
    <lineage>
        <taxon>Eukaryota</taxon>
        <taxon>Metazoa</taxon>
        <taxon>Ecdysozoa</taxon>
        <taxon>Arthropoda</taxon>
        <taxon>Chelicerata</taxon>
        <taxon>Arachnida</taxon>
        <taxon>Araneae</taxon>
        <taxon>Araneomorphae</taxon>
        <taxon>Entelegynae</taxon>
        <taxon>Araneoidea</taxon>
        <taxon>Araneidae</taxon>
        <taxon>Araneus</taxon>
    </lineage>
</organism>
<gene>
    <name evidence="1" type="ORF">AVEN_263844_1</name>
</gene>
<dbReference type="AlphaFoldDB" id="A0A4Y2E298"/>